<dbReference type="AlphaFoldDB" id="A0A6M0CKB0"/>
<evidence type="ECO:0000259" key="1">
    <source>
        <dbReference type="SMART" id="SM00871"/>
    </source>
</evidence>
<dbReference type="EMBL" id="JAABOQ010000003">
    <property type="protein sequence ID" value="NER17413.1"/>
    <property type="molecule type" value="Genomic_DNA"/>
</dbReference>
<dbReference type="InterPro" id="IPR011256">
    <property type="entry name" value="Reg_factor_effector_dom_sf"/>
</dbReference>
<dbReference type="SMART" id="SM00871">
    <property type="entry name" value="AraC_E_bind"/>
    <property type="match status" value="1"/>
</dbReference>
<reference evidence="2 3" key="1">
    <citation type="submission" date="2020-01" db="EMBL/GenBank/DDBJ databases">
        <title>Spongiivirga citrea KCTC 32990T.</title>
        <authorList>
            <person name="Wang G."/>
        </authorList>
    </citation>
    <scope>NUCLEOTIDE SEQUENCE [LARGE SCALE GENOMIC DNA]</scope>
    <source>
        <strain evidence="2 3">KCTC 32990</strain>
    </source>
</reference>
<dbReference type="Pfam" id="PF06445">
    <property type="entry name" value="GyrI-like"/>
    <property type="match status" value="1"/>
</dbReference>
<protein>
    <submittedName>
        <fullName evidence="2">Transcriptional regulator</fullName>
    </submittedName>
</protein>
<name>A0A6M0CKB0_9FLAO</name>
<dbReference type="SUPFAM" id="SSF55136">
    <property type="entry name" value="Probable bacterial effector-binding domain"/>
    <property type="match status" value="1"/>
</dbReference>
<gene>
    <name evidence="2" type="ORF">GWK10_09335</name>
</gene>
<feature type="domain" description="AraC effector-binding" evidence="1">
    <location>
        <begin position="6"/>
        <end position="160"/>
    </location>
</feature>
<evidence type="ECO:0000313" key="2">
    <source>
        <dbReference type="EMBL" id="NER17413.1"/>
    </source>
</evidence>
<keyword evidence="3" id="KW-1185">Reference proteome</keyword>
<dbReference type="Proteomes" id="UP000474296">
    <property type="component" value="Unassembled WGS sequence"/>
</dbReference>
<comment type="caution">
    <text evidence="2">The sequence shown here is derived from an EMBL/GenBank/DDBJ whole genome shotgun (WGS) entry which is preliminary data.</text>
</comment>
<dbReference type="RefSeq" id="WP_164031877.1">
    <property type="nucleotide sequence ID" value="NZ_JAABOQ010000003.1"/>
</dbReference>
<organism evidence="2 3">
    <name type="scientific">Spongiivirga citrea</name>
    <dbReference type="NCBI Taxonomy" id="1481457"/>
    <lineage>
        <taxon>Bacteria</taxon>
        <taxon>Pseudomonadati</taxon>
        <taxon>Bacteroidota</taxon>
        <taxon>Flavobacteriia</taxon>
        <taxon>Flavobacteriales</taxon>
        <taxon>Flavobacteriaceae</taxon>
        <taxon>Spongiivirga</taxon>
    </lineage>
</organism>
<accession>A0A6M0CKB0</accession>
<proteinExistence type="predicted"/>
<dbReference type="InterPro" id="IPR010499">
    <property type="entry name" value="AraC_E-bd"/>
</dbReference>
<dbReference type="InterPro" id="IPR029442">
    <property type="entry name" value="GyrI-like"/>
</dbReference>
<evidence type="ECO:0000313" key="3">
    <source>
        <dbReference type="Proteomes" id="UP000474296"/>
    </source>
</evidence>
<sequence>MAVITSNIVKTTLPKHTVAYISHTGPYKGDTELFGNLFNKVMEWAAPKGILQNPHTQSVSIYQDEKNIPEDQQTIKVGFTVPEDTETEGPIKKMELPGGEYVVGSFELDPSEYGDAWKEMYEFIHKNNMKPTSEVMYESYKNDPSTHPEGKHLVDICIAL</sequence>
<dbReference type="PANTHER" id="PTHR40055:SF1">
    <property type="entry name" value="TRANSCRIPTIONAL REGULATOR YGIV-RELATED"/>
    <property type="match status" value="1"/>
</dbReference>
<dbReference type="InterPro" id="IPR050908">
    <property type="entry name" value="SmbC-like"/>
</dbReference>
<dbReference type="Gene3D" id="3.20.80.10">
    <property type="entry name" value="Regulatory factor, effector binding domain"/>
    <property type="match status" value="1"/>
</dbReference>
<dbReference type="PANTHER" id="PTHR40055">
    <property type="entry name" value="TRANSCRIPTIONAL REGULATOR YGIV-RELATED"/>
    <property type="match status" value="1"/>
</dbReference>